<feature type="transmembrane region" description="Helical" evidence="6">
    <location>
        <begin position="325"/>
        <end position="351"/>
    </location>
</feature>
<reference evidence="7" key="2">
    <citation type="submission" date="2015-12" db="EMBL/GenBank/DDBJ databases">
        <title>Update maize B73 reference genome by single molecule sequencing technologies.</title>
        <authorList>
            <consortium name="Maize Genome Sequencing Project"/>
            <person name="Ware D."/>
        </authorList>
    </citation>
    <scope>NUCLEOTIDE SEQUENCE</scope>
    <source>
        <tissue evidence="7">Seedling</tissue>
    </source>
</reference>
<reference evidence="8" key="4">
    <citation type="submission" date="2021-05" db="UniProtKB">
        <authorList>
            <consortium name="EnsemblPlants"/>
        </authorList>
    </citation>
    <scope>IDENTIFICATION</scope>
    <source>
        <strain evidence="8">cv. B73</strain>
    </source>
</reference>
<evidence type="ECO:0000313" key="9">
    <source>
        <dbReference type="Proteomes" id="UP000007305"/>
    </source>
</evidence>
<keyword evidence="9" id="KW-1185">Reference proteome</keyword>
<evidence type="ECO:0000313" key="8">
    <source>
        <dbReference type="EnsemblPlants" id="Zm00001eb211490_P002"/>
    </source>
</evidence>
<comment type="similarity">
    <text evidence="2">Belongs to the nucleobase:cation symporter-2 (NCS2) (TC 2.A.40) family.</text>
</comment>
<reference evidence="8" key="3">
    <citation type="submission" date="2019-07" db="EMBL/GenBank/DDBJ databases">
        <authorList>
            <person name="Seetharam A."/>
            <person name="Woodhouse M."/>
            <person name="Cannon E."/>
        </authorList>
    </citation>
    <scope>NUCLEOTIDE SEQUENCE [LARGE SCALE GENOMIC DNA]</scope>
    <source>
        <strain evidence="8">cv. B73</strain>
    </source>
</reference>
<gene>
    <name evidence="7" type="ORF">ZEAMMB73_Zm00001d012935</name>
</gene>
<dbReference type="Pfam" id="PF00860">
    <property type="entry name" value="Xan_ur_permease"/>
    <property type="match status" value="2"/>
</dbReference>
<comment type="subcellular location">
    <subcellularLocation>
        <location evidence="1">Membrane</location>
        <topology evidence="1">Multi-pass membrane protein</topology>
    </subcellularLocation>
</comment>
<evidence type="ECO:0000256" key="5">
    <source>
        <dbReference type="ARBA" id="ARBA00023136"/>
    </source>
</evidence>
<dbReference type="ExpressionAtlas" id="A0A1D6GE15">
    <property type="expression patterns" value="baseline and differential"/>
</dbReference>
<evidence type="ECO:0000256" key="6">
    <source>
        <dbReference type="SAM" id="Phobius"/>
    </source>
</evidence>
<feature type="transmembrane region" description="Helical" evidence="6">
    <location>
        <begin position="403"/>
        <end position="423"/>
    </location>
</feature>
<accession>A0A1D6GE15</accession>
<feature type="transmembrane region" description="Helical" evidence="6">
    <location>
        <begin position="74"/>
        <end position="92"/>
    </location>
</feature>
<dbReference type="EnsemblPlants" id="Zm00001eb211490_T002">
    <property type="protein sequence ID" value="Zm00001eb211490_P002"/>
    <property type="gene ID" value="Zm00001eb211490"/>
</dbReference>
<dbReference type="GO" id="GO:0022857">
    <property type="term" value="F:transmembrane transporter activity"/>
    <property type="evidence" value="ECO:0007669"/>
    <property type="project" value="InterPro"/>
</dbReference>
<protein>
    <submittedName>
        <fullName evidence="7">Nucleobase-ascorbate transporter 6</fullName>
    </submittedName>
</protein>
<dbReference type="PaxDb" id="4577-GRMZM2G420823_P02"/>
<keyword evidence="4 6" id="KW-1133">Transmembrane helix</keyword>
<name>A0A1D6GE15_MAIZE</name>
<reference evidence="9" key="1">
    <citation type="journal article" date="2009" name="Science">
        <title>The B73 maize genome: complexity, diversity, and dynamics.</title>
        <authorList>
            <person name="Schnable P.S."/>
            <person name="Ware D."/>
            <person name="Fulton R.S."/>
            <person name="Stein J.C."/>
            <person name="Wei F."/>
            <person name="Pasternak S."/>
            <person name="Liang C."/>
            <person name="Zhang J."/>
            <person name="Fulton L."/>
            <person name="Graves T.A."/>
            <person name="Minx P."/>
            <person name="Reily A.D."/>
            <person name="Courtney L."/>
            <person name="Kruchowski S.S."/>
            <person name="Tomlinson C."/>
            <person name="Strong C."/>
            <person name="Delehaunty K."/>
            <person name="Fronick C."/>
            <person name="Courtney B."/>
            <person name="Rock S.M."/>
            <person name="Belter E."/>
            <person name="Du F."/>
            <person name="Kim K."/>
            <person name="Abbott R.M."/>
            <person name="Cotton M."/>
            <person name="Levy A."/>
            <person name="Marchetto P."/>
            <person name="Ochoa K."/>
            <person name="Jackson S.M."/>
            <person name="Gillam B."/>
            <person name="Chen W."/>
            <person name="Yan L."/>
            <person name="Higginbotham J."/>
            <person name="Cardenas M."/>
            <person name="Waligorski J."/>
            <person name="Applebaum E."/>
            <person name="Phelps L."/>
            <person name="Falcone J."/>
            <person name="Kanchi K."/>
            <person name="Thane T."/>
            <person name="Scimone A."/>
            <person name="Thane N."/>
            <person name="Henke J."/>
            <person name="Wang T."/>
            <person name="Ruppert J."/>
            <person name="Shah N."/>
            <person name="Rotter K."/>
            <person name="Hodges J."/>
            <person name="Ingenthron E."/>
            <person name="Cordes M."/>
            <person name="Kohlberg S."/>
            <person name="Sgro J."/>
            <person name="Delgado B."/>
            <person name="Mead K."/>
            <person name="Chinwalla A."/>
            <person name="Leonard S."/>
            <person name="Crouse K."/>
            <person name="Collura K."/>
            <person name="Kudrna D."/>
            <person name="Currie J."/>
            <person name="He R."/>
            <person name="Angelova A."/>
            <person name="Rajasekar S."/>
            <person name="Mueller T."/>
            <person name="Lomeli R."/>
            <person name="Scara G."/>
            <person name="Ko A."/>
            <person name="Delaney K."/>
            <person name="Wissotski M."/>
            <person name="Lopez G."/>
            <person name="Campos D."/>
            <person name="Braidotti M."/>
            <person name="Ashley E."/>
            <person name="Golser W."/>
            <person name="Kim H."/>
            <person name="Lee S."/>
            <person name="Lin J."/>
            <person name="Dujmic Z."/>
            <person name="Kim W."/>
            <person name="Talag J."/>
            <person name="Zuccolo A."/>
            <person name="Fan C."/>
            <person name="Sebastian A."/>
            <person name="Kramer M."/>
            <person name="Spiegel L."/>
            <person name="Nascimento L."/>
            <person name="Zutavern T."/>
            <person name="Miller B."/>
            <person name="Ambroise C."/>
            <person name="Muller S."/>
            <person name="Spooner W."/>
            <person name="Narechania A."/>
            <person name="Ren L."/>
            <person name="Wei S."/>
            <person name="Kumari S."/>
            <person name="Faga B."/>
            <person name="Levy M.J."/>
            <person name="McMahan L."/>
            <person name="Van Buren P."/>
            <person name="Vaughn M.W."/>
            <person name="Ying K."/>
            <person name="Yeh C.-T."/>
            <person name="Emrich S.J."/>
            <person name="Jia Y."/>
            <person name="Kalyanaraman A."/>
            <person name="Hsia A.-P."/>
            <person name="Barbazuk W.B."/>
            <person name="Baucom R.S."/>
            <person name="Brutnell T.P."/>
            <person name="Carpita N.C."/>
            <person name="Chaparro C."/>
            <person name="Chia J.-M."/>
            <person name="Deragon J.-M."/>
            <person name="Estill J.C."/>
            <person name="Fu Y."/>
            <person name="Jeddeloh J.A."/>
            <person name="Han Y."/>
            <person name="Lee H."/>
            <person name="Li P."/>
            <person name="Lisch D.R."/>
            <person name="Liu S."/>
            <person name="Liu Z."/>
            <person name="Nagel D.H."/>
            <person name="McCann M.C."/>
            <person name="SanMiguel P."/>
            <person name="Myers A.M."/>
            <person name="Nettleton D."/>
            <person name="Nguyen J."/>
            <person name="Penning B.W."/>
            <person name="Ponnala L."/>
            <person name="Schneider K.L."/>
            <person name="Schwartz D.C."/>
            <person name="Sharma A."/>
            <person name="Soderlund C."/>
            <person name="Springer N.M."/>
            <person name="Sun Q."/>
            <person name="Wang H."/>
            <person name="Waterman M."/>
            <person name="Westerman R."/>
            <person name="Wolfgruber T.K."/>
            <person name="Yang L."/>
            <person name="Yu Y."/>
            <person name="Zhang L."/>
            <person name="Zhou S."/>
            <person name="Zhu Q."/>
            <person name="Bennetzen J.L."/>
            <person name="Dawe R.K."/>
            <person name="Jiang J."/>
            <person name="Jiang N."/>
            <person name="Presting G.G."/>
            <person name="Wessler S.R."/>
            <person name="Aluru S."/>
            <person name="Martienssen R.A."/>
            <person name="Clifton S.W."/>
            <person name="McCombie W.R."/>
            <person name="Wing R.A."/>
            <person name="Wilson R.K."/>
        </authorList>
    </citation>
    <scope>NUCLEOTIDE SEQUENCE [LARGE SCALE GENOMIC DNA]</scope>
    <source>
        <strain evidence="9">cv. B73</strain>
    </source>
</reference>
<sequence length="424" mass="45654">MAAPAPAPKQEELQPHAVRDQLPSVSYCLTSPPPWPEAVLLGFQHYLVMLGTTVIIPTALVPQMGGGNEEKARVVQTLLFVAGINTLVQSFLGTRLPAVMGASYTFVAPTISIVLAGRYSGIADPHEKFVRIMRGTQGAFIVASTLQIIMGFSGLWRIVVRLLSPLSAAPLVALVGFGLYELGFPSVAKCVEIGLPQILLLVALSQVRRLHEEFRTAVVIFNRKGCWCWWILENDVQFLFLLLQYIPHAAPLLSTAFERFAVIMSIALIWLYAFFLTVGGAYKNAAPKTQFHCRTDRSGLVGGAPWISVPYPFQWGAPTFDAGEAFAMMAASFVALVESTGAFIAVSRYASATPCPPSVMSRGIGWQGVGILLGGIFGTANGTSVSVENAGLLGLTRVGSRRVVQISAGFMIFFSILGEAHAFM</sequence>
<evidence type="ECO:0000256" key="3">
    <source>
        <dbReference type="ARBA" id="ARBA00022692"/>
    </source>
</evidence>
<keyword evidence="5 6" id="KW-0472">Membrane</keyword>
<feature type="transmembrane region" description="Helical" evidence="6">
    <location>
        <begin position="363"/>
        <end position="383"/>
    </location>
</feature>
<feature type="transmembrane region" description="Helical" evidence="6">
    <location>
        <begin position="98"/>
        <end position="117"/>
    </location>
</feature>
<dbReference type="InterPro" id="IPR006043">
    <property type="entry name" value="NCS2"/>
</dbReference>
<organism evidence="7">
    <name type="scientific">Zea mays</name>
    <name type="common">Maize</name>
    <dbReference type="NCBI Taxonomy" id="4577"/>
    <lineage>
        <taxon>Eukaryota</taxon>
        <taxon>Viridiplantae</taxon>
        <taxon>Streptophyta</taxon>
        <taxon>Embryophyta</taxon>
        <taxon>Tracheophyta</taxon>
        <taxon>Spermatophyta</taxon>
        <taxon>Magnoliopsida</taxon>
        <taxon>Liliopsida</taxon>
        <taxon>Poales</taxon>
        <taxon>Poaceae</taxon>
        <taxon>PACMAD clade</taxon>
        <taxon>Panicoideae</taxon>
        <taxon>Andropogonodae</taxon>
        <taxon>Andropogoneae</taxon>
        <taxon>Tripsacinae</taxon>
        <taxon>Zea</taxon>
    </lineage>
</organism>
<dbReference type="PANTHER" id="PTHR11119">
    <property type="entry name" value="XANTHINE-URACIL / VITAMIN C PERMEASE FAMILY MEMBER"/>
    <property type="match status" value="1"/>
</dbReference>
<dbReference type="GO" id="GO:0016020">
    <property type="term" value="C:membrane"/>
    <property type="evidence" value="ECO:0007669"/>
    <property type="project" value="UniProtKB-SubCell"/>
</dbReference>
<evidence type="ECO:0000256" key="4">
    <source>
        <dbReference type="ARBA" id="ARBA00022989"/>
    </source>
</evidence>
<dbReference type="AlphaFoldDB" id="A0A1D6GE15"/>
<evidence type="ECO:0000256" key="2">
    <source>
        <dbReference type="ARBA" id="ARBA00008821"/>
    </source>
</evidence>
<keyword evidence="3 6" id="KW-0812">Transmembrane</keyword>
<dbReference type="eggNOG" id="KOG1292">
    <property type="taxonomic scope" value="Eukaryota"/>
</dbReference>
<feature type="transmembrane region" description="Helical" evidence="6">
    <location>
        <begin position="138"/>
        <end position="156"/>
    </location>
</feature>
<evidence type="ECO:0000256" key="1">
    <source>
        <dbReference type="ARBA" id="ARBA00004141"/>
    </source>
</evidence>
<evidence type="ECO:0000313" key="7">
    <source>
        <dbReference type="EMBL" id="AQK61864.1"/>
    </source>
</evidence>
<proteinExistence type="inferred from homology"/>
<dbReference type="Proteomes" id="UP000007305">
    <property type="component" value="Chromosome 5"/>
</dbReference>
<feature type="transmembrane region" description="Helical" evidence="6">
    <location>
        <begin position="260"/>
        <end position="282"/>
    </location>
</feature>
<dbReference type="Gramene" id="Zm00001eb211490_T002">
    <property type="protein sequence ID" value="Zm00001eb211490_P002"/>
    <property type="gene ID" value="Zm00001eb211490"/>
</dbReference>
<feature type="transmembrane region" description="Helical" evidence="6">
    <location>
        <begin position="43"/>
        <end position="62"/>
    </location>
</feature>
<dbReference type="EMBL" id="CM000781">
    <property type="protein sequence ID" value="AQK61864.1"/>
    <property type="molecule type" value="Genomic_DNA"/>
</dbReference>